<reference evidence="2 3" key="1">
    <citation type="submission" date="2018-11" db="EMBL/GenBank/DDBJ databases">
        <title>Genomic Encyclopedia of Type Strains, Phase IV (KMG-IV): sequencing the most valuable type-strain genomes for metagenomic binning, comparative biology and taxonomic classification.</title>
        <authorList>
            <person name="Goeker M."/>
        </authorList>
    </citation>
    <scope>NUCLEOTIDE SEQUENCE [LARGE SCALE GENOMIC DNA]</scope>
    <source>
        <strain evidence="2 3">DSM 100275</strain>
    </source>
</reference>
<keyword evidence="2" id="KW-0378">Hydrolase</keyword>
<dbReference type="PANTHER" id="PTHR35562">
    <property type="entry name" value="DNA ENDONUCLEASE SMRA-RELATED"/>
    <property type="match status" value="1"/>
</dbReference>
<dbReference type="Proteomes" id="UP000276634">
    <property type="component" value="Unassembled WGS sequence"/>
</dbReference>
<dbReference type="Gene3D" id="3.30.1370.110">
    <property type="match status" value="1"/>
</dbReference>
<keyword evidence="2" id="KW-0540">Nuclease</keyword>
<dbReference type="AlphaFoldDB" id="A0A3N1Y3S5"/>
<evidence type="ECO:0000313" key="3">
    <source>
        <dbReference type="Proteomes" id="UP000276634"/>
    </source>
</evidence>
<feature type="domain" description="Smr" evidence="1">
    <location>
        <begin position="93"/>
        <end position="174"/>
    </location>
</feature>
<dbReference type="OrthoDB" id="9808881at2"/>
<protein>
    <submittedName>
        <fullName evidence="2">DNA-nicking Smr family endonuclease</fullName>
    </submittedName>
</protein>
<dbReference type="PROSITE" id="PS50828">
    <property type="entry name" value="SMR"/>
    <property type="match status" value="1"/>
</dbReference>
<dbReference type="InterPro" id="IPR002625">
    <property type="entry name" value="Smr_dom"/>
</dbReference>
<gene>
    <name evidence="2" type="ORF">EDC57_1439</name>
</gene>
<proteinExistence type="predicted"/>
<dbReference type="GO" id="GO:0004519">
    <property type="term" value="F:endonuclease activity"/>
    <property type="evidence" value="ECO:0007669"/>
    <property type="project" value="UniProtKB-KW"/>
</dbReference>
<accession>A0A3N1Y3S5</accession>
<name>A0A3N1Y3S5_9GAMM</name>
<dbReference type="RefSeq" id="WP_123401206.1">
    <property type="nucleotide sequence ID" value="NZ_RJVI01000002.1"/>
</dbReference>
<dbReference type="EMBL" id="RJVI01000002">
    <property type="protein sequence ID" value="ROR32242.1"/>
    <property type="molecule type" value="Genomic_DNA"/>
</dbReference>
<dbReference type="Pfam" id="PF01713">
    <property type="entry name" value="Smr"/>
    <property type="match status" value="1"/>
</dbReference>
<organism evidence="2 3">
    <name type="scientific">Inmirania thermothiophila</name>
    <dbReference type="NCBI Taxonomy" id="1750597"/>
    <lineage>
        <taxon>Bacteria</taxon>
        <taxon>Pseudomonadati</taxon>
        <taxon>Pseudomonadota</taxon>
        <taxon>Gammaproteobacteria</taxon>
        <taxon>Chromatiales</taxon>
        <taxon>Ectothiorhodospiraceae</taxon>
        <taxon>Inmirania</taxon>
    </lineage>
</organism>
<evidence type="ECO:0000313" key="2">
    <source>
        <dbReference type="EMBL" id="ROR32242.1"/>
    </source>
</evidence>
<keyword evidence="2" id="KW-0255">Endonuclease</keyword>
<dbReference type="SMART" id="SM00463">
    <property type="entry name" value="SMR"/>
    <property type="match status" value="1"/>
</dbReference>
<sequence length="176" mass="19465">MPVDDEDRALFRRAVRGARRLTPERAEVRGPRPPPRALQSAAEREAVLRASLSHSPLALEVETGEEVVFLRPGLDRRILRRLRRGHYAVGDQIDLHGLRADEAREALAAFLRRSLGRGVRCVRVIHGKGLRSPGGEPVLRRAVPRWLARRDEVLAFCSAPPADGGLGALYVLLRGG</sequence>
<dbReference type="SUPFAM" id="SSF160443">
    <property type="entry name" value="SMR domain-like"/>
    <property type="match status" value="1"/>
</dbReference>
<evidence type="ECO:0000259" key="1">
    <source>
        <dbReference type="PROSITE" id="PS50828"/>
    </source>
</evidence>
<dbReference type="InterPro" id="IPR036063">
    <property type="entry name" value="Smr_dom_sf"/>
</dbReference>
<keyword evidence="3" id="KW-1185">Reference proteome</keyword>
<comment type="caution">
    <text evidence="2">The sequence shown here is derived from an EMBL/GenBank/DDBJ whole genome shotgun (WGS) entry which is preliminary data.</text>
</comment>
<dbReference type="PANTHER" id="PTHR35562:SF2">
    <property type="entry name" value="DNA ENDONUCLEASE SMRA-RELATED"/>
    <property type="match status" value="1"/>
</dbReference>